<protein>
    <submittedName>
        <fullName evidence="4">Formylglycine-generating enzyme, required for sulfatase activity, contains SUMF1/FGE domain</fullName>
    </submittedName>
</protein>
<dbReference type="CDD" id="cd15482">
    <property type="entry name" value="Sialidase_non-viral"/>
    <property type="match status" value="1"/>
</dbReference>
<dbReference type="PANTHER" id="PTHR23150:SF19">
    <property type="entry name" value="FORMYLGLYCINE-GENERATING ENZYME"/>
    <property type="match status" value="1"/>
</dbReference>
<dbReference type="AlphaFoldDB" id="A0A1W2D273"/>
<dbReference type="Pfam" id="PF13088">
    <property type="entry name" value="BNR_2"/>
    <property type="match status" value="1"/>
</dbReference>
<dbReference type="GO" id="GO:0120147">
    <property type="term" value="F:formylglycine-generating oxidase activity"/>
    <property type="evidence" value="ECO:0007669"/>
    <property type="project" value="TreeGrafter"/>
</dbReference>
<feature type="chain" id="PRO_5010710650" evidence="1">
    <location>
        <begin position="27"/>
        <end position="673"/>
    </location>
</feature>
<sequence>MINFYKIKVPLLLAIVYLSMPSVSFSQEKNIDDMEMVTVPSGFFYMGSNGLKENFDEKPIHKVNLSNQFKVSATEITNKQYELFDPEHKKHRGKNGFSNDDDEAVVYVSWNDAMAYCKWLSKKEGKTYRLPTEAEWEYACRANTYSTFSNGDKLPENVLKWQDKPESISLQKLTVRKSKPNGFGLYDMHGNVEEWCMDWYGPYKKEEITNPSGYASGNYKVTRGGSHNNFMNSLRSANRSALIPDDRNYLTGFRIVEVNYTAGPYYPAENVSPLNQQNVSQTTFKWIQNERPVFLAPIEYIKSPDCESRPTMYAHNHCPAITWCRNGDLLAIWFSTESEFGTEMAIWASRLRAGNKEWDKASLFYKVPDRNMTGSSLFYDKESGTLFHMNGMSPSGWWKNMALILRSSNDNGATWTKGNIIAPDHSQRHQVIAGMFKTKRGWLVQPCDAGPGVADGSALCISKDQGLTWSDPAGALELPLFEEGKTGGSIAGIHAGVVELNNGDLMALGRSNDIVNAEGIKKMPLSISKDGGKTWSYQASEFPPISGGQRLIFMRLNEGPLLLVSFTHHPLRSVGDKAGMIINGKKVYGIFASVSYDEGKTWPLKRLLSDGKHRFMDGGAWTGSFIMDETHSEPRGYFAATQSPDGIVHLISSKNHYRFNLKWLETNKINQSK</sequence>
<proteinExistence type="predicted"/>
<name>A0A1W2D273_9SPHI</name>
<dbReference type="STRING" id="475255.SAMN04488101_105170"/>
<evidence type="ECO:0000259" key="3">
    <source>
        <dbReference type="Pfam" id="PF13088"/>
    </source>
</evidence>
<feature type="domain" description="Sialidase" evidence="3">
    <location>
        <begin position="327"/>
        <end position="650"/>
    </location>
</feature>
<dbReference type="InterPro" id="IPR036278">
    <property type="entry name" value="Sialidase_sf"/>
</dbReference>
<dbReference type="PANTHER" id="PTHR23150">
    <property type="entry name" value="SULFATASE MODIFYING FACTOR 1, 2"/>
    <property type="match status" value="1"/>
</dbReference>
<dbReference type="SUPFAM" id="SSF50939">
    <property type="entry name" value="Sialidases"/>
    <property type="match status" value="1"/>
</dbReference>
<reference evidence="4 5" key="1">
    <citation type="submission" date="2017-04" db="EMBL/GenBank/DDBJ databases">
        <authorList>
            <person name="Afonso C.L."/>
            <person name="Miller P.J."/>
            <person name="Scott M.A."/>
            <person name="Spackman E."/>
            <person name="Goraichik I."/>
            <person name="Dimitrov K.M."/>
            <person name="Suarez D.L."/>
            <person name="Swayne D.E."/>
        </authorList>
    </citation>
    <scope>NUCLEOTIDE SEQUENCE [LARGE SCALE GENOMIC DNA]</scope>
    <source>
        <strain evidence="4 5">DSM 19625</strain>
    </source>
</reference>
<feature type="signal peptide" evidence="1">
    <location>
        <begin position="1"/>
        <end position="26"/>
    </location>
</feature>
<dbReference type="InterPro" id="IPR016187">
    <property type="entry name" value="CTDL_fold"/>
</dbReference>
<dbReference type="InterPro" id="IPR011040">
    <property type="entry name" value="Sialidase"/>
</dbReference>
<dbReference type="InterPro" id="IPR005532">
    <property type="entry name" value="SUMF_dom"/>
</dbReference>
<gene>
    <name evidence="4" type="ORF">SAMN04488101_105170</name>
</gene>
<evidence type="ECO:0000313" key="4">
    <source>
        <dbReference type="EMBL" id="SMC91226.1"/>
    </source>
</evidence>
<keyword evidence="1" id="KW-0732">Signal</keyword>
<feature type="domain" description="Sulfatase-modifying factor enzyme-like" evidence="2">
    <location>
        <begin position="35"/>
        <end position="256"/>
    </location>
</feature>
<dbReference type="InterPro" id="IPR042095">
    <property type="entry name" value="SUMF_sf"/>
</dbReference>
<dbReference type="Gene3D" id="3.90.1580.10">
    <property type="entry name" value="paralog of FGE (formylglycine-generating enzyme)"/>
    <property type="match status" value="1"/>
</dbReference>
<dbReference type="InterPro" id="IPR051043">
    <property type="entry name" value="Sulfatase_Mod_Factor_Kinase"/>
</dbReference>
<dbReference type="SUPFAM" id="SSF56436">
    <property type="entry name" value="C-type lectin-like"/>
    <property type="match status" value="1"/>
</dbReference>
<dbReference type="EMBL" id="FWYB01000005">
    <property type="protein sequence ID" value="SMC91226.1"/>
    <property type="molecule type" value="Genomic_DNA"/>
</dbReference>
<dbReference type="Proteomes" id="UP000192678">
    <property type="component" value="Unassembled WGS sequence"/>
</dbReference>
<organism evidence="4 5">
    <name type="scientific">Pedobacter nyackensis</name>
    <dbReference type="NCBI Taxonomy" id="475255"/>
    <lineage>
        <taxon>Bacteria</taxon>
        <taxon>Pseudomonadati</taxon>
        <taxon>Bacteroidota</taxon>
        <taxon>Sphingobacteriia</taxon>
        <taxon>Sphingobacteriales</taxon>
        <taxon>Sphingobacteriaceae</taxon>
        <taxon>Pedobacter</taxon>
    </lineage>
</organism>
<accession>A0A1W2D273</accession>
<dbReference type="Pfam" id="PF03781">
    <property type="entry name" value="FGE-sulfatase"/>
    <property type="match status" value="1"/>
</dbReference>
<dbReference type="OrthoDB" id="9773278at2"/>
<keyword evidence="5" id="KW-1185">Reference proteome</keyword>
<evidence type="ECO:0000259" key="2">
    <source>
        <dbReference type="Pfam" id="PF03781"/>
    </source>
</evidence>
<evidence type="ECO:0000256" key="1">
    <source>
        <dbReference type="SAM" id="SignalP"/>
    </source>
</evidence>
<evidence type="ECO:0000313" key="5">
    <source>
        <dbReference type="Proteomes" id="UP000192678"/>
    </source>
</evidence>
<dbReference type="Gene3D" id="2.120.10.10">
    <property type="match status" value="1"/>
</dbReference>